<evidence type="ECO:0000256" key="4">
    <source>
        <dbReference type="ARBA" id="ARBA00022980"/>
    </source>
</evidence>
<comment type="similarity">
    <text evidence="1">Belongs to the universal ribosomal protein uS17 family.</text>
</comment>
<gene>
    <name evidence="7" type="ORF">METZ01_LOCUS186821</name>
</gene>
<dbReference type="PANTHER" id="PTHR10744:SF1">
    <property type="entry name" value="SMALL RIBOSOMAL SUBUNIT PROTEIN US17M"/>
    <property type="match status" value="1"/>
</dbReference>
<keyword evidence="4" id="KW-0689">Ribosomal protein</keyword>
<evidence type="ECO:0000256" key="6">
    <source>
        <dbReference type="SAM" id="MobiDB-lite"/>
    </source>
</evidence>
<evidence type="ECO:0008006" key="8">
    <source>
        <dbReference type="Google" id="ProtNLM"/>
    </source>
</evidence>
<dbReference type="InterPro" id="IPR012340">
    <property type="entry name" value="NA-bd_OB-fold"/>
</dbReference>
<dbReference type="GO" id="GO:0006412">
    <property type="term" value="P:translation"/>
    <property type="evidence" value="ECO:0007669"/>
    <property type="project" value="InterPro"/>
</dbReference>
<keyword evidence="5" id="KW-0687">Ribonucleoprotein</keyword>
<name>A0A382D8L2_9ZZZZ</name>
<keyword evidence="3" id="KW-0694">RNA-binding</keyword>
<dbReference type="CDD" id="cd00364">
    <property type="entry name" value="Ribosomal_uS17"/>
    <property type="match status" value="1"/>
</dbReference>
<dbReference type="GO" id="GO:0003735">
    <property type="term" value="F:structural constituent of ribosome"/>
    <property type="evidence" value="ECO:0007669"/>
    <property type="project" value="InterPro"/>
</dbReference>
<dbReference type="HAMAP" id="MF_01345_B">
    <property type="entry name" value="Ribosomal_uS17_B"/>
    <property type="match status" value="1"/>
</dbReference>
<dbReference type="InterPro" id="IPR019979">
    <property type="entry name" value="Ribosomal_uS17_CS"/>
</dbReference>
<sequence length="107" mass="12090">VARKQQTGTVLKDQNDKSVVVGVSWLQRDRIYKKARRKITKFVVHDESNMATVGDRVLIEEGRPISKTKRWRLVSILDRVEVAEIQPSDIDNEAALTGTPDSAESED</sequence>
<evidence type="ECO:0000256" key="2">
    <source>
        <dbReference type="ARBA" id="ARBA00022730"/>
    </source>
</evidence>
<evidence type="ECO:0000313" key="7">
    <source>
        <dbReference type="EMBL" id="SVB33967.1"/>
    </source>
</evidence>
<reference evidence="7" key="1">
    <citation type="submission" date="2018-05" db="EMBL/GenBank/DDBJ databases">
        <authorList>
            <person name="Lanie J.A."/>
            <person name="Ng W.-L."/>
            <person name="Kazmierczak K.M."/>
            <person name="Andrzejewski T.M."/>
            <person name="Davidsen T.M."/>
            <person name="Wayne K.J."/>
            <person name="Tettelin H."/>
            <person name="Glass J.I."/>
            <person name="Rusch D."/>
            <person name="Podicherti R."/>
            <person name="Tsui H.-C.T."/>
            <person name="Winkler M.E."/>
        </authorList>
    </citation>
    <scope>NUCLEOTIDE SEQUENCE</scope>
</reference>
<dbReference type="GO" id="GO:0019843">
    <property type="term" value="F:rRNA binding"/>
    <property type="evidence" value="ECO:0007669"/>
    <property type="project" value="UniProtKB-KW"/>
</dbReference>
<accession>A0A382D8L2</accession>
<dbReference type="GO" id="GO:0022627">
    <property type="term" value="C:cytosolic small ribosomal subunit"/>
    <property type="evidence" value="ECO:0007669"/>
    <property type="project" value="TreeGrafter"/>
</dbReference>
<dbReference type="EMBL" id="UINC01037849">
    <property type="protein sequence ID" value="SVB33967.1"/>
    <property type="molecule type" value="Genomic_DNA"/>
</dbReference>
<evidence type="ECO:0000256" key="5">
    <source>
        <dbReference type="ARBA" id="ARBA00023274"/>
    </source>
</evidence>
<dbReference type="Pfam" id="PF00366">
    <property type="entry name" value="Ribosomal_S17"/>
    <property type="match status" value="1"/>
</dbReference>
<dbReference type="InterPro" id="IPR019984">
    <property type="entry name" value="Ribosomal_uS17_bact/chlr"/>
</dbReference>
<proteinExistence type="inferred from homology"/>
<dbReference type="Gene3D" id="2.40.50.140">
    <property type="entry name" value="Nucleic acid-binding proteins"/>
    <property type="match status" value="1"/>
</dbReference>
<dbReference type="SUPFAM" id="SSF50249">
    <property type="entry name" value="Nucleic acid-binding proteins"/>
    <property type="match status" value="1"/>
</dbReference>
<organism evidence="7">
    <name type="scientific">marine metagenome</name>
    <dbReference type="NCBI Taxonomy" id="408172"/>
    <lineage>
        <taxon>unclassified sequences</taxon>
        <taxon>metagenomes</taxon>
        <taxon>ecological metagenomes</taxon>
    </lineage>
</organism>
<keyword evidence="2" id="KW-0699">rRNA-binding</keyword>
<dbReference type="InterPro" id="IPR000266">
    <property type="entry name" value="Ribosomal_uS17"/>
</dbReference>
<dbReference type="NCBIfam" id="NF004123">
    <property type="entry name" value="PRK05610.1"/>
    <property type="match status" value="1"/>
</dbReference>
<dbReference type="AlphaFoldDB" id="A0A382D8L2"/>
<protein>
    <recommendedName>
        <fullName evidence="8">30S ribosomal protein S17</fullName>
    </recommendedName>
</protein>
<dbReference type="PANTHER" id="PTHR10744">
    <property type="entry name" value="40S RIBOSOMAL PROTEIN S11 FAMILY MEMBER"/>
    <property type="match status" value="1"/>
</dbReference>
<dbReference type="PRINTS" id="PR00973">
    <property type="entry name" value="RIBOSOMALS17"/>
</dbReference>
<evidence type="ECO:0000256" key="3">
    <source>
        <dbReference type="ARBA" id="ARBA00022884"/>
    </source>
</evidence>
<feature type="region of interest" description="Disordered" evidence="6">
    <location>
        <begin position="88"/>
        <end position="107"/>
    </location>
</feature>
<evidence type="ECO:0000256" key="1">
    <source>
        <dbReference type="ARBA" id="ARBA00010254"/>
    </source>
</evidence>
<feature type="non-terminal residue" evidence="7">
    <location>
        <position position="1"/>
    </location>
</feature>
<dbReference type="PROSITE" id="PS00056">
    <property type="entry name" value="RIBOSOMAL_S17"/>
    <property type="match status" value="1"/>
</dbReference>